<dbReference type="InterPro" id="IPR013320">
    <property type="entry name" value="ConA-like_dom_sf"/>
</dbReference>
<dbReference type="GO" id="GO:0000272">
    <property type="term" value="P:polysaccharide catabolic process"/>
    <property type="evidence" value="ECO:0007669"/>
    <property type="project" value="UniProtKB-KW"/>
</dbReference>
<dbReference type="RefSeq" id="WP_131335119.1">
    <property type="nucleotide sequence ID" value="NZ_SJJZ01000001.1"/>
</dbReference>
<feature type="compositionally biased region" description="Low complexity" evidence="3">
    <location>
        <begin position="128"/>
        <end position="186"/>
    </location>
</feature>
<evidence type="ECO:0000313" key="5">
    <source>
        <dbReference type="Proteomes" id="UP000292346"/>
    </source>
</evidence>
<evidence type="ECO:0008006" key="6">
    <source>
        <dbReference type="Google" id="ProtNLM"/>
    </source>
</evidence>
<evidence type="ECO:0000313" key="4">
    <source>
        <dbReference type="EMBL" id="TCC10709.1"/>
    </source>
</evidence>
<feature type="region of interest" description="Disordered" evidence="3">
    <location>
        <begin position="128"/>
        <end position="192"/>
    </location>
</feature>
<protein>
    <recommendedName>
        <fullName evidence="6">Glycosyl hydrolase family 12</fullName>
    </recommendedName>
</protein>
<dbReference type="OrthoDB" id="8885070at2"/>
<dbReference type="SUPFAM" id="SSF49899">
    <property type="entry name" value="Concanavalin A-like lectins/glucanases"/>
    <property type="match status" value="1"/>
</dbReference>
<dbReference type="PANTHER" id="PTHR34002:SF9">
    <property type="entry name" value="XYLOGLUCAN-SPECIFIC ENDO-BETA-1,4-GLUCANASE A"/>
    <property type="match status" value="1"/>
</dbReference>
<keyword evidence="2" id="KW-0326">Glycosidase</keyword>
<dbReference type="PANTHER" id="PTHR34002">
    <property type="entry name" value="BLR1656 PROTEIN"/>
    <property type="match status" value="1"/>
</dbReference>
<dbReference type="InterPro" id="IPR013319">
    <property type="entry name" value="GH11/12"/>
</dbReference>
<dbReference type="AlphaFoldDB" id="A0A4R0HS88"/>
<sequence>MILPAALVAVAGLVALPIVVHASKDSPVATANAADSTVTALPNVGRVETCVLDAYSGCTVLHGFGQKPVAITATASGPAMLSIDPRRTTDKSYRLRAIRYDGARYQAGTKVTYTAHYDFVAVAAQPTTPAPTTAPTSAPTSAPTTSTPKPSPTPTSTTTSTKPPTTEPTTTKPTSTSTTTSTPPASGTCKSPLWSSSDAFGTWNTSGYLVNNNKWNEGESGPQTIHACGFNSWYVTSDQKELASNPGSVKTYPDTQKNFPDKAISSFNSIKSTYANSQSAPSSGEYNWSYDIWLNGLGNEELMIWTNYKYPASLPPGDAADKATATIGGHTFTAWKRGAVGSRYIALAMTDQKAVSSVDLKAVFDWLVSKGWLSGTDKVSAIEYGVEISSTNGPATFRLDDFSLTTS</sequence>
<keyword evidence="2" id="KW-0378">Hydrolase</keyword>
<keyword evidence="5" id="KW-1185">Reference proteome</keyword>
<organism evidence="4 5">
    <name type="scientific">Kribbella soli</name>
    <dbReference type="NCBI Taxonomy" id="1124743"/>
    <lineage>
        <taxon>Bacteria</taxon>
        <taxon>Bacillati</taxon>
        <taxon>Actinomycetota</taxon>
        <taxon>Actinomycetes</taxon>
        <taxon>Propionibacteriales</taxon>
        <taxon>Kribbellaceae</taxon>
        <taxon>Kribbella</taxon>
    </lineage>
</organism>
<comment type="similarity">
    <text evidence="1 2">Belongs to the glycosyl hydrolase 12 (cellulase H) family.</text>
</comment>
<evidence type="ECO:0000256" key="2">
    <source>
        <dbReference type="RuleBase" id="RU361163"/>
    </source>
</evidence>
<dbReference type="Gene3D" id="2.60.120.180">
    <property type="match status" value="1"/>
</dbReference>
<dbReference type="Proteomes" id="UP000292346">
    <property type="component" value="Unassembled WGS sequence"/>
</dbReference>
<dbReference type="Pfam" id="PF01670">
    <property type="entry name" value="Glyco_hydro_12"/>
    <property type="match status" value="1"/>
</dbReference>
<reference evidence="4 5" key="1">
    <citation type="submission" date="2019-02" db="EMBL/GenBank/DDBJ databases">
        <title>Kribbella capetownensis sp. nov. and Kribbella speibonae sp. nov., isolated from soil.</title>
        <authorList>
            <person name="Curtis S.M."/>
            <person name="Norton I."/>
            <person name="Everest G.J."/>
            <person name="Meyers P.R."/>
        </authorList>
    </citation>
    <scope>NUCLEOTIDE SEQUENCE [LARGE SCALE GENOMIC DNA]</scope>
    <source>
        <strain evidence="4 5">KCTC 29219</strain>
    </source>
</reference>
<proteinExistence type="inferred from homology"/>
<evidence type="ECO:0000256" key="1">
    <source>
        <dbReference type="ARBA" id="ARBA00005519"/>
    </source>
</evidence>
<comment type="caution">
    <text evidence="4">The sequence shown here is derived from an EMBL/GenBank/DDBJ whole genome shotgun (WGS) entry which is preliminary data.</text>
</comment>
<keyword evidence="2" id="KW-0119">Carbohydrate metabolism</keyword>
<evidence type="ECO:0000256" key="3">
    <source>
        <dbReference type="SAM" id="MobiDB-lite"/>
    </source>
</evidence>
<keyword evidence="2" id="KW-0624">Polysaccharide degradation</keyword>
<name>A0A4R0HS88_9ACTN</name>
<accession>A0A4R0HS88</accession>
<dbReference type="GO" id="GO:0008810">
    <property type="term" value="F:cellulase activity"/>
    <property type="evidence" value="ECO:0007669"/>
    <property type="project" value="InterPro"/>
</dbReference>
<gene>
    <name evidence="4" type="ORF">E0H45_05185</name>
</gene>
<dbReference type="EMBL" id="SJJZ01000001">
    <property type="protein sequence ID" value="TCC10709.1"/>
    <property type="molecule type" value="Genomic_DNA"/>
</dbReference>
<dbReference type="InterPro" id="IPR002594">
    <property type="entry name" value="GH12"/>
</dbReference>